<proteinExistence type="predicted"/>
<keyword evidence="1" id="KW-1133">Transmembrane helix</keyword>
<evidence type="ECO:0000256" key="1">
    <source>
        <dbReference type="SAM" id="Phobius"/>
    </source>
</evidence>
<keyword evidence="3" id="KW-1185">Reference proteome</keyword>
<keyword evidence="1" id="KW-0472">Membrane</keyword>
<reference evidence="2 3" key="1">
    <citation type="submission" date="2017-07" db="EMBL/GenBank/DDBJ databases">
        <authorList>
            <person name="Talla V."/>
            <person name="Backstrom N."/>
        </authorList>
    </citation>
    <scope>NUCLEOTIDE SEQUENCE [LARGE SCALE GENOMIC DNA]</scope>
</reference>
<evidence type="ECO:0000313" key="2">
    <source>
        <dbReference type="EMBL" id="VVD01309.1"/>
    </source>
</evidence>
<dbReference type="EMBL" id="FZQP02005299">
    <property type="protein sequence ID" value="VVD01309.1"/>
    <property type="molecule type" value="Genomic_DNA"/>
</dbReference>
<name>A0A5E4QVR9_9NEOP</name>
<dbReference type="AlphaFoldDB" id="A0A5E4QVR9"/>
<keyword evidence="1" id="KW-0812">Transmembrane</keyword>
<gene>
    <name evidence="2" type="ORF">LSINAPIS_LOCUS11761</name>
</gene>
<feature type="transmembrane region" description="Helical" evidence="1">
    <location>
        <begin position="67"/>
        <end position="84"/>
    </location>
</feature>
<sequence>MTGCLLGTPNADIVINISVVITPNTLLKIKDAPLSRAGVVYVIVVYILEQLSDQHHLTVAIPRNFTMFFRFIAFFALLAVAFANPKPDPQVLAYTAPAVFPAAASAYYGSGYYANPYVGAAYPYAYNYFVK</sequence>
<dbReference type="Proteomes" id="UP000324832">
    <property type="component" value="Unassembled WGS sequence"/>
</dbReference>
<evidence type="ECO:0000313" key="3">
    <source>
        <dbReference type="Proteomes" id="UP000324832"/>
    </source>
</evidence>
<accession>A0A5E4QVR9</accession>
<protein>
    <submittedName>
        <fullName evidence="2">Uncharacterized protein</fullName>
    </submittedName>
</protein>
<feature type="transmembrane region" description="Helical" evidence="1">
    <location>
        <begin position="91"/>
        <end position="109"/>
    </location>
</feature>
<organism evidence="2 3">
    <name type="scientific">Leptidea sinapis</name>
    <dbReference type="NCBI Taxonomy" id="189913"/>
    <lineage>
        <taxon>Eukaryota</taxon>
        <taxon>Metazoa</taxon>
        <taxon>Ecdysozoa</taxon>
        <taxon>Arthropoda</taxon>
        <taxon>Hexapoda</taxon>
        <taxon>Insecta</taxon>
        <taxon>Pterygota</taxon>
        <taxon>Neoptera</taxon>
        <taxon>Endopterygota</taxon>
        <taxon>Lepidoptera</taxon>
        <taxon>Glossata</taxon>
        <taxon>Ditrysia</taxon>
        <taxon>Papilionoidea</taxon>
        <taxon>Pieridae</taxon>
        <taxon>Dismorphiinae</taxon>
        <taxon>Leptidea</taxon>
    </lineage>
</organism>